<dbReference type="Gene3D" id="2.60.120.260">
    <property type="entry name" value="Galactose-binding domain-like"/>
    <property type="match status" value="1"/>
</dbReference>
<keyword evidence="1" id="KW-0812">Transmembrane</keyword>
<evidence type="ECO:0000313" key="2">
    <source>
        <dbReference type="EMBL" id="GJJ15944.1"/>
    </source>
</evidence>
<accession>A0AAV5AMV3</accession>
<name>A0AAV5AMV3_9AGAM</name>
<gene>
    <name evidence="2" type="ORF">Clacol_010223</name>
</gene>
<comment type="caution">
    <text evidence="2">The sequence shown here is derived from an EMBL/GenBank/DDBJ whole genome shotgun (WGS) entry which is preliminary data.</text>
</comment>
<reference evidence="2" key="1">
    <citation type="submission" date="2021-10" db="EMBL/GenBank/DDBJ databases">
        <title>De novo Genome Assembly of Clathrus columnatus (Basidiomycota, Fungi) Using Illumina and Nanopore Sequence Data.</title>
        <authorList>
            <person name="Ogiso-Tanaka E."/>
            <person name="Itagaki H."/>
            <person name="Hosoya T."/>
            <person name="Hosaka K."/>
        </authorList>
    </citation>
    <scope>NUCLEOTIDE SEQUENCE</scope>
    <source>
        <strain evidence="2">MO-923</strain>
    </source>
</reference>
<evidence type="ECO:0000313" key="3">
    <source>
        <dbReference type="Proteomes" id="UP001050691"/>
    </source>
</evidence>
<dbReference type="EMBL" id="BPWL01000011">
    <property type="protein sequence ID" value="GJJ15944.1"/>
    <property type="molecule type" value="Genomic_DNA"/>
</dbReference>
<evidence type="ECO:0000256" key="1">
    <source>
        <dbReference type="SAM" id="Phobius"/>
    </source>
</evidence>
<feature type="transmembrane region" description="Helical" evidence="1">
    <location>
        <begin position="305"/>
        <end position="331"/>
    </location>
</feature>
<organism evidence="2 3">
    <name type="scientific">Clathrus columnatus</name>
    <dbReference type="NCBI Taxonomy" id="1419009"/>
    <lineage>
        <taxon>Eukaryota</taxon>
        <taxon>Fungi</taxon>
        <taxon>Dikarya</taxon>
        <taxon>Basidiomycota</taxon>
        <taxon>Agaricomycotina</taxon>
        <taxon>Agaricomycetes</taxon>
        <taxon>Phallomycetidae</taxon>
        <taxon>Phallales</taxon>
        <taxon>Clathraceae</taxon>
        <taxon>Clathrus</taxon>
    </lineage>
</organism>
<dbReference type="Proteomes" id="UP001050691">
    <property type="component" value="Unassembled WGS sequence"/>
</dbReference>
<proteinExistence type="predicted"/>
<feature type="transmembrane region" description="Helical" evidence="1">
    <location>
        <begin position="266"/>
        <end position="285"/>
    </location>
</feature>
<dbReference type="AlphaFoldDB" id="A0AAV5AMV3"/>
<keyword evidence="3" id="KW-1185">Reference proteome</keyword>
<keyword evidence="1" id="KW-1133">Transmembrane helix</keyword>
<protein>
    <submittedName>
        <fullName evidence="2">Uncharacterized protein</fullName>
    </submittedName>
</protein>
<sequence length="459" mass="49993">MASETRQIIIESNDPNVTYVGEWTTVQTSSINMIDGTRLISVPTLQSTKTNSSFYFSFEGSSISVFGILNATNTEINPEPSSECIIDGISLGFKLGAFVTNNWALCAEDIPDGSHELTVKIISDGAATFYLEYLTYLPSFDVSWENSLIAINSIDPAIDYISGWTGSANPPGLNQTTDPNGLVNVTFVGVQLSWYMYTGAVESNAAVSSGEYSVDGKPFISFQIPTIETVGNPDLFPLLFITPSLVMSTHVLSVRYTGTKGQAPLVLHHLIIMNGSFSSTFPMMSGGDTNKTGTSHPTLASSGNHVGAIAGEVIGPIVGFVIFITIIFICLRYYRRWRGPLPLPDSSLDIMPFHMQECLSTLLVPETPKPRTHLVLSNVANPTEIAWVRPSDSDSVNMDPLHTSLPTGTSFTNDPPTRLMDLTVGIDLKNLQHRDNERCLSSPIMRRENTCPPSYTTDL</sequence>
<keyword evidence="1" id="KW-0472">Membrane</keyword>